<feature type="transmembrane region" description="Helical" evidence="8">
    <location>
        <begin position="434"/>
        <end position="453"/>
    </location>
</feature>
<accession>A0A6J4PJY1</accession>
<feature type="transmembrane region" description="Helical" evidence="8">
    <location>
        <begin position="145"/>
        <end position="167"/>
    </location>
</feature>
<keyword evidence="3" id="KW-0813">Transport</keyword>
<dbReference type="AlphaFoldDB" id="A0A6J4PJY1"/>
<dbReference type="PROSITE" id="PS50283">
    <property type="entry name" value="NA_SOLUT_SYMP_3"/>
    <property type="match status" value="1"/>
</dbReference>
<organism evidence="9">
    <name type="scientific">uncultured Rubrobacteraceae bacterium</name>
    <dbReference type="NCBI Taxonomy" id="349277"/>
    <lineage>
        <taxon>Bacteria</taxon>
        <taxon>Bacillati</taxon>
        <taxon>Actinomycetota</taxon>
        <taxon>Rubrobacteria</taxon>
        <taxon>Rubrobacterales</taxon>
        <taxon>Rubrobacteraceae</taxon>
        <taxon>environmental samples</taxon>
    </lineage>
</organism>
<feature type="transmembrane region" description="Helical" evidence="8">
    <location>
        <begin position="261"/>
        <end position="285"/>
    </location>
</feature>
<gene>
    <name evidence="9" type="ORF">AVDCRST_MAG03-2156</name>
</gene>
<name>A0A6J4PJY1_9ACTN</name>
<dbReference type="GO" id="GO:0005886">
    <property type="term" value="C:plasma membrane"/>
    <property type="evidence" value="ECO:0007669"/>
    <property type="project" value="TreeGrafter"/>
</dbReference>
<feature type="transmembrane region" description="Helical" evidence="8">
    <location>
        <begin position="179"/>
        <end position="198"/>
    </location>
</feature>
<comment type="subcellular location">
    <subcellularLocation>
        <location evidence="1">Membrane</location>
        <topology evidence="1">Multi-pass membrane protein</topology>
    </subcellularLocation>
</comment>
<dbReference type="Pfam" id="PF00474">
    <property type="entry name" value="SSF"/>
    <property type="match status" value="1"/>
</dbReference>
<evidence type="ECO:0000256" key="3">
    <source>
        <dbReference type="ARBA" id="ARBA00022448"/>
    </source>
</evidence>
<feature type="transmembrane region" description="Helical" evidence="8">
    <location>
        <begin position="218"/>
        <end position="240"/>
    </location>
</feature>
<evidence type="ECO:0000256" key="4">
    <source>
        <dbReference type="ARBA" id="ARBA00022692"/>
    </source>
</evidence>
<evidence type="ECO:0000256" key="6">
    <source>
        <dbReference type="ARBA" id="ARBA00023136"/>
    </source>
</evidence>
<feature type="transmembrane region" description="Helical" evidence="8">
    <location>
        <begin position="6"/>
        <end position="25"/>
    </location>
</feature>
<reference evidence="9" key="1">
    <citation type="submission" date="2020-02" db="EMBL/GenBank/DDBJ databases">
        <authorList>
            <person name="Meier V. D."/>
        </authorList>
    </citation>
    <scope>NUCLEOTIDE SEQUENCE</scope>
    <source>
        <strain evidence="9">AVDCRST_MAG03</strain>
    </source>
</reference>
<dbReference type="Gene3D" id="1.20.1730.10">
    <property type="entry name" value="Sodium/glucose cotransporter"/>
    <property type="match status" value="1"/>
</dbReference>
<feature type="transmembrane region" description="Helical" evidence="8">
    <location>
        <begin position="378"/>
        <end position="400"/>
    </location>
</feature>
<comment type="similarity">
    <text evidence="2 7">Belongs to the sodium:solute symporter (SSF) (TC 2.A.21) family.</text>
</comment>
<sequence length="481" mass="49513">MGGVIDYLMIAAYFVPMLAAGYWGYRRATTAEDFLVAGRRLGPVMYSGTLSATTLGGASTVGGVALGYQFGLSGMWLAAMIGLGAAALSLLFASRLANLGIVSFSDVLELRYQPSAGLFGAIVMGVYEVMVVVTQVLAIGTLFSVVLGVSPILAIALAGGAVLLYSVAGGMWAISLTDIIQFVVMTVGIFFLLLPLTISRAGGLGAMREELPGSYFDITAIGGQTILAYFLAFFLGIMIGQETWQRVFTARSGGVARWGGLITGAYCVAYALAGALVGSAARIILPNLENPDNAFAEVATTVLPVGVRGLVLAAALAAVMSTASACLMAASTVFANGVYAHFFAGRETAGIALNRVFMLIVGGVAFVLAIIVGDVVGALTVAFALLVSATFVPVVGALYWRRATGAGALAAMAAGSAVAVGFIFAQGIHSSAAIIYGLLASLVAFVAVSLITLRPSSEKLAAWERRMKEPAAAEEEIHAPR</sequence>
<keyword evidence="5 8" id="KW-1133">Transmembrane helix</keyword>
<feature type="transmembrane region" description="Helical" evidence="8">
    <location>
        <begin position="352"/>
        <end position="372"/>
    </location>
</feature>
<dbReference type="PANTHER" id="PTHR48086">
    <property type="entry name" value="SODIUM/PROLINE SYMPORTER-RELATED"/>
    <property type="match status" value="1"/>
</dbReference>
<protein>
    <submittedName>
        <fullName evidence="9">Sodium-solute symporter, putative</fullName>
    </submittedName>
</protein>
<dbReference type="CDD" id="cd11479">
    <property type="entry name" value="SLC5sbd_u3"/>
    <property type="match status" value="1"/>
</dbReference>
<dbReference type="InterPro" id="IPR038377">
    <property type="entry name" value="Na/Glc_symporter_sf"/>
</dbReference>
<evidence type="ECO:0000256" key="2">
    <source>
        <dbReference type="ARBA" id="ARBA00006434"/>
    </source>
</evidence>
<evidence type="ECO:0000313" key="9">
    <source>
        <dbReference type="EMBL" id="CAA9414926.1"/>
    </source>
</evidence>
<evidence type="ECO:0000256" key="5">
    <source>
        <dbReference type="ARBA" id="ARBA00022989"/>
    </source>
</evidence>
<dbReference type="EMBL" id="CADCUT010000132">
    <property type="protein sequence ID" value="CAA9414926.1"/>
    <property type="molecule type" value="Genomic_DNA"/>
</dbReference>
<feature type="transmembrane region" description="Helical" evidence="8">
    <location>
        <begin position="46"/>
        <end position="68"/>
    </location>
</feature>
<feature type="transmembrane region" description="Helical" evidence="8">
    <location>
        <begin position="74"/>
        <end position="97"/>
    </location>
</feature>
<feature type="transmembrane region" description="Helical" evidence="8">
    <location>
        <begin position="407"/>
        <end position="428"/>
    </location>
</feature>
<keyword evidence="6 8" id="KW-0472">Membrane</keyword>
<proteinExistence type="inferred from homology"/>
<evidence type="ECO:0000256" key="8">
    <source>
        <dbReference type="SAM" id="Phobius"/>
    </source>
</evidence>
<feature type="transmembrane region" description="Helical" evidence="8">
    <location>
        <begin position="118"/>
        <end position="139"/>
    </location>
</feature>
<dbReference type="GO" id="GO:0022857">
    <property type="term" value="F:transmembrane transporter activity"/>
    <property type="evidence" value="ECO:0007669"/>
    <property type="project" value="InterPro"/>
</dbReference>
<feature type="transmembrane region" description="Helical" evidence="8">
    <location>
        <begin position="310"/>
        <end position="340"/>
    </location>
</feature>
<evidence type="ECO:0000256" key="1">
    <source>
        <dbReference type="ARBA" id="ARBA00004141"/>
    </source>
</evidence>
<dbReference type="InterPro" id="IPR001734">
    <property type="entry name" value="Na/solute_symporter"/>
</dbReference>
<dbReference type="InterPro" id="IPR050277">
    <property type="entry name" value="Sodium:Solute_Symporter"/>
</dbReference>
<dbReference type="PANTHER" id="PTHR48086:SF7">
    <property type="entry name" value="SODIUM-SOLUTE SYMPORTER-RELATED"/>
    <property type="match status" value="1"/>
</dbReference>
<evidence type="ECO:0000256" key="7">
    <source>
        <dbReference type="RuleBase" id="RU362091"/>
    </source>
</evidence>
<keyword evidence="4 8" id="KW-0812">Transmembrane</keyword>